<proteinExistence type="predicted"/>
<name>A0A2W2BC97_9HYPH</name>
<dbReference type="SUPFAM" id="SSF56529">
    <property type="entry name" value="FAH"/>
    <property type="match status" value="1"/>
</dbReference>
<dbReference type="InterPro" id="IPR050772">
    <property type="entry name" value="Hydratase-Decarb/MhpD_sf"/>
</dbReference>
<organism evidence="3 4">
    <name type="scientific">Aestuariivirga litoralis</name>
    <dbReference type="NCBI Taxonomy" id="2650924"/>
    <lineage>
        <taxon>Bacteria</taxon>
        <taxon>Pseudomonadati</taxon>
        <taxon>Pseudomonadota</taxon>
        <taxon>Alphaproteobacteria</taxon>
        <taxon>Hyphomicrobiales</taxon>
        <taxon>Aestuariivirgaceae</taxon>
        <taxon>Aestuariivirga</taxon>
    </lineage>
</organism>
<reference evidence="4" key="1">
    <citation type="submission" date="2018-06" db="EMBL/GenBank/DDBJ databases">
        <title>Aestuariibacter litoralis strain KCTC 52945T.</title>
        <authorList>
            <person name="Li X."/>
            <person name="Salam N."/>
            <person name="Li J.-L."/>
            <person name="Chen Y.-M."/>
            <person name="Yang Z.-W."/>
            <person name="Zhang L.-Y."/>
            <person name="Han M.-X."/>
            <person name="Xiao M."/>
            <person name="Li W.-J."/>
        </authorList>
    </citation>
    <scope>NUCLEOTIDE SEQUENCE [LARGE SCALE GENOMIC DNA]</scope>
    <source>
        <strain evidence="4">KCTC 52945</strain>
    </source>
</reference>
<dbReference type="PANTHER" id="PTHR30143:SF0">
    <property type="entry name" value="2-KETO-4-PENTENOATE HYDRATASE"/>
    <property type="match status" value="1"/>
</dbReference>
<accession>A0A2W2BC97</accession>
<sequence>MTDFDAAASLLLRNWAATTRIVELPEAMRPRTRAEGYEAAAAVAAASGSAVAGWKIAATSEAGQKHINVDGPIIGRILTSRLLPQESAVTLGDNIMRVAEAEFAFGFAKDLPPRDQPYSQAEALDAVGSLHLSIEVPDSRYQDFTRVGAAQLIADTACASWLVLGPAVDRPWRELDLSAHAVKGLLNSAVKAEGTGEAVLGDPKRALTWFVNEAATYCGGVKAGQFVTTGTCIVPMAVAPGDEVTVDYGVLGTISCRII</sequence>
<dbReference type="InterPro" id="IPR011234">
    <property type="entry name" value="Fumarylacetoacetase-like_C"/>
</dbReference>
<dbReference type="EMBL" id="QKVK01000002">
    <property type="protein sequence ID" value="PZF77798.1"/>
    <property type="molecule type" value="Genomic_DNA"/>
</dbReference>
<evidence type="ECO:0000313" key="3">
    <source>
        <dbReference type="EMBL" id="PZF77798.1"/>
    </source>
</evidence>
<evidence type="ECO:0000256" key="1">
    <source>
        <dbReference type="ARBA" id="ARBA00023239"/>
    </source>
</evidence>
<dbReference type="RefSeq" id="WP_111196546.1">
    <property type="nucleotide sequence ID" value="NZ_QKVK01000002.1"/>
</dbReference>
<dbReference type="AlphaFoldDB" id="A0A2W2BC97"/>
<dbReference type="Pfam" id="PF01557">
    <property type="entry name" value="FAA_hydrolase"/>
    <property type="match status" value="1"/>
</dbReference>
<dbReference type="GO" id="GO:0008684">
    <property type="term" value="F:2-oxopent-4-enoate hydratase activity"/>
    <property type="evidence" value="ECO:0007669"/>
    <property type="project" value="TreeGrafter"/>
</dbReference>
<dbReference type="InterPro" id="IPR036663">
    <property type="entry name" value="Fumarylacetoacetase_C_sf"/>
</dbReference>
<evidence type="ECO:0000313" key="4">
    <source>
        <dbReference type="Proteomes" id="UP000248795"/>
    </source>
</evidence>
<feature type="domain" description="Fumarylacetoacetase-like C-terminal" evidence="2">
    <location>
        <begin position="98"/>
        <end position="258"/>
    </location>
</feature>
<protein>
    <submittedName>
        <fullName evidence="3">Hydratase</fullName>
    </submittedName>
</protein>
<dbReference type="Proteomes" id="UP000248795">
    <property type="component" value="Unassembled WGS sequence"/>
</dbReference>
<dbReference type="PANTHER" id="PTHR30143">
    <property type="entry name" value="ACID HYDRATASE"/>
    <property type="match status" value="1"/>
</dbReference>
<evidence type="ECO:0000259" key="2">
    <source>
        <dbReference type="Pfam" id="PF01557"/>
    </source>
</evidence>
<keyword evidence="4" id="KW-1185">Reference proteome</keyword>
<gene>
    <name evidence="3" type="ORF">DK847_05040</name>
</gene>
<comment type="caution">
    <text evidence="3">The sequence shown here is derived from an EMBL/GenBank/DDBJ whole genome shotgun (WGS) entry which is preliminary data.</text>
</comment>
<keyword evidence="1" id="KW-0456">Lyase</keyword>
<dbReference type="Gene3D" id="3.90.850.10">
    <property type="entry name" value="Fumarylacetoacetase-like, C-terminal domain"/>
    <property type="match status" value="1"/>
</dbReference>
<dbReference type="GO" id="GO:0005737">
    <property type="term" value="C:cytoplasm"/>
    <property type="evidence" value="ECO:0007669"/>
    <property type="project" value="TreeGrafter"/>
</dbReference>